<evidence type="ECO:0000256" key="1">
    <source>
        <dbReference type="SAM" id="MobiDB-lite"/>
    </source>
</evidence>
<feature type="compositionally biased region" description="Low complexity" evidence="1">
    <location>
        <begin position="232"/>
        <end position="256"/>
    </location>
</feature>
<dbReference type="KEGG" id="npz:ACX27_08040"/>
<keyword evidence="3" id="KW-1185">Reference proteome</keyword>
<dbReference type="OrthoDB" id="483348at2"/>
<dbReference type="STRING" id="224013.ACX27_08040"/>
<sequence>MSQNSPIDSGIQLSKTPELKPALAAALASLEVQLDQELARYRRLRIVAKTAYQAQTGSNVNTQLQNTTAITALTGKTQIPVTEVKSSIPPAPVTEVSLEKPVTVAKTETTTPTQPISSPDSQQTQIPLPPPNATSSIVPAAVKATESENLMSTQETPTQPDDYLESSEALLRSLNDEQPQTTKPPSNSQDSLLSPLGIGSMLLLLMASLTLGYVVFNPKSLPQFSLDKIFNSNSATNSNQNQTQPAPSQSQPPNQTELTPIPKYPNLAAKEFPELKDPNDIVGLQPKTPPNAAAPVNPPVVIAPPAVNPLPEVQPVQPLNIPPIATTQPLVTTPQLNSEIKPAADGFYHIVMDNEGDRSFVTARQIVPDAYLSSDNKLIHLAALKTKEQVAQRLQELQAKGIKARVQ</sequence>
<proteinExistence type="predicted"/>
<name>A0A0M4TTW2_9NOSO</name>
<gene>
    <name evidence="2" type="ORF">ACX27_08040</name>
</gene>
<dbReference type="PATRIC" id="fig|224013.5.peg.1944"/>
<feature type="region of interest" description="Disordered" evidence="1">
    <location>
        <begin position="232"/>
        <end position="261"/>
    </location>
</feature>
<dbReference type="AlphaFoldDB" id="A0A0M4TTW2"/>
<dbReference type="RefSeq" id="WP_062290690.1">
    <property type="nucleotide sequence ID" value="NZ_CP012036.1"/>
</dbReference>
<feature type="region of interest" description="Disordered" evidence="1">
    <location>
        <begin position="99"/>
        <end position="136"/>
    </location>
</feature>
<feature type="compositionally biased region" description="Low complexity" evidence="1">
    <location>
        <begin position="109"/>
        <end position="126"/>
    </location>
</feature>
<evidence type="ECO:0000313" key="2">
    <source>
        <dbReference type="EMBL" id="ALF52819.1"/>
    </source>
</evidence>
<organism evidence="2 3">
    <name type="scientific">Nostoc piscinale CENA21</name>
    <dbReference type="NCBI Taxonomy" id="224013"/>
    <lineage>
        <taxon>Bacteria</taxon>
        <taxon>Bacillati</taxon>
        <taxon>Cyanobacteriota</taxon>
        <taxon>Cyanophyceae</taxon>
        <taxon>Nostocales</taxon>
        <taxon>Nostocaceae</taxon>
        <taxon>Nostoc</taxon>
    </lineage>
</organism>
<protein>
    <submittedName>
        <fullName evidence="2">Uncharacterized protein</fullName>
    </submittedName>
</protein>
<dbReference type="EMBL" id="CP012036">
    <property type="protein sequence ID" value="ALF52819.1"/>
    <property type="molecule type" value="Genomic_DNA"/>
</dbReference>
<evidence type="ECO:0000313" key="3">
    <source>
        <dbReference type="Proteomes" id="UP000062645"/>
    </source>
</evidence>
<accession>A0A0M4TTW2</accession>
<reference evidence="2 3" key="2">
    <citation type="journal article" date="2016" name="Genome Announc.">
        <title>Draft Genome Sequence of the N2-Fixing Cyanobacterium Nostoc piscinale CENA21, Isolated from the Brazilian Amazon Floodplain.</title>
        <authorList>
            <person name="Leao T."/>
            <person name="Guimaraes P.I."/>
            <person name="de Melo A.G."/>
            <person name="Ramos R.T."/>
            <person name="Leao P.N."/>
            <person name="Silva A."/>
            <person name="Fiore M.F."/>
            <person name="Schneider M.P."/>
        </authorList>
    </citation>
    <scope>NUCLEOTIDE SEQUENCE [LARGE SCALE GENOMIC DNA]</scope>
    <source>
        <strain evidence="2 3">CENA21</strain>
    </source>
</reference>
<reference evidence="3" key="1">
    <citation type="submission" date="2015-07" db="EMBL/GenBank/DDBJ databases">
        <title>Genome Of Nitrogen-Fixing Cyanobacterium Nostoc piscinale CENA21 From Solimoes/Amazon River Floodplain Sediments And Comparative Genomics To Uncover Biosynthetic Natural Products Potential.</title>
        <authorList>
            <person name="Leao T.F."/>
            <person name="Leao P.N."/>
            <person name="Guimaraes P.I."/>
            <person name="de Melo A.G.C."/>
            <person name="Ramos R.T.J."/>
            <person name="Silva A."/>
            <person name="Fiore M.F."/>
            <person name="Schneider M.P.C."/>
        </authorList>
    </citation>
    <scope>NUCLEOTIDE SEQUENCE [LARGE SCALE GENOMIC DNA]</scope>
    <source>
        <strain evidence="3">CENA21</strain>
    </source>
</reference>
<dbReference type="Proteomes" id="UP000062645">
    <property type="component" value="Chromosome"/>
</dbReference>